<feature type="compositionally biased region" description="Basic and acidic residues" evidence="1">
    <location>
        <begin position="66"/>
        <end position="83"/>
    </location>
</feature>
<dbReference type="Proteomes" id="UP000052023">
    <property type="component" value="Unassembled WGS sequence"/>
</dbReference>
<evidence type="ECO:0000313" key="3">
    <source>
        <dbReference type="Proteomes" id="UP000052023"/>
    </source>
</evidence>
<dbReference type="RefSeq" id="WP_057842138.1">
    <property type="nucleotide sequence ID" value="NZ_LLYA01000034.1"/>
</dbReference>
<reference evidence="2 3" key="1">
    <citation type="submission" date="2014-03" db="EMBL/GenBank/DDBJ databases">
        <title>Bradyrhizobium valentinum sp. nov., isolated from effective nodules of Lupinus mariae-josephae, a lupine endemic of basic-lime soils in Eastern Spain.</title>
        <authorList>
            <person name="Duran D."/>
            <person name="Rey L."/>
            <person name="Navarro A."/>
            <person name="Busquets A."/>
            <person name="Imperial J."/>
            <person name="Ruiz-Argueso T."/>
        </authorList>
    </citation>
    <scope>NUCLEOTIDE SEQUENCE [LARGE SCALE GENOMIC DNA]</scope>
    <source>
        <strain evidence="2 3">Ro19</strain>
    </source>
</reference>
<accession>A0A0R3NAE7</accession>
<comment type="caution">
    <text evidence="2">The sequence shown here is derived from an EMBL/GenBank/DDBJ whole genome shotgun (WGS) entry which is preliminary data.</text>
</comment>
<protein>
    <submittedName>
        <fullName evidence="2">Uncharacterized protein</fullName>
    </submittedName>
</protein>
<dbReference type="AlphaFoldDB" id="A0A0R3NAE7"/>
<evidence type="ECO:0000256" key="1">
    <source>
        <dbReference type="SAM" id="MobiDB-lite"/>
    </source>
</evidence>
<evidence type="ECO:0000313" key="2">
    <source>
        <dbReference type="EMBL" id="KRR29384.1"/>
    </source>
</evidence>
<feature type="compositionally biased region" description="Basic residues" evidence="1">
    <location>
        <begin position="94"/>
        <end position="109"/>
    </location>
</feature>
<name>A0A0R3NAE7_9BRAD</name>
<feature type="region of interest" description="Disordered" evidence="1">
    <location>
        <begin position="65"/>
        <end position="110"/>
    </location>
</feature>
<keyword evidence="3" id="KW-1185">Reference proteome</keyword>
<sequence length="129" mass="14490">MDRRAPANRRIADAMMQRSIDTVERDVRESDLPAAVHHQMISSTLELGGSCTLSALALRVAIASSRRPDVNRPADSAIDERQPRAVPRTASAICRKRQHGFGRPLRKATKQTWDLEARTEKKQVCRCDE</sequence>
<organism evidence="2 3">
    <name type="scientific">Bradyrhizobium retamae</name>
    <dbReference type="NCBI Taxonomy" id="1300035"/>
    <lineage>
        <taxon>Bacteria</taxon>
        <taxon>Pseudomonadati</taxon>
        <taxon>Pseudomonadota</taxon>
        <taxon>Alphaproteobacteria</taxon>
        <taxon>Hyphomicrobiales</taxon>
        <taxon>Nitrobacteraceae</taxon>
        <taxon>Bradyrhizobium</taxon>
    </lineage>
</organism>
<dbReference type="EMBL" id="LLYA01000034">
    <property type="protein sequence ID" value="KRR29384.1"/>
    <property type="molecule type" value="Genomic_DNA"/>
</dbReference>
<proteinExistence type="predicted"/>
<gene>
    <name evidence="2" type="ORF">CQ13_38765</name>
</gene>